<name>A0AAD7RXZ9_9TELE</name>
<feature type="region of interest" description="Disordered" evidence="1">
    <location>
        <begin position="67"/>
        <end position="98"/>
    </location>
</feature>
<keyword evidence="3" id="KW-1185">Reference proteome</keyword>
<evidence type="ECO:0000313" key="3">
    <source>
        <dbReference type="Proteomes" id="UP001221898"/>
    </source>
</evidence>
<protein>
    <submittedName>
        <fullName evidence="2">Uncharacterized protein</fullName>
    </submittedName>
</protein>
<sequence>MTRRRGMECYYALLKPTAELGGTIPTSTVILAHPVFDLPKSSRRPALPGLPVEARIRFKALALAYKSSKGNASSLNSRVQSNPRSPAPSLQPATSGHLALHPYEESAAAHLHLSPSPSRHLRNDLPTTISGSVWLSN</sequence>
<dbReference type="EMBL" id="JAINUG010000147">
    <property type="protein sequence ID" value="KAJ8392365.1"/>
    <property type="molecule type" value="Genomic_DNA"/>
</dbReference>
<accession>A0AAD7RXZ9</accession>
<organism evidence="2 3">
    <name type="scientific">Aldrovandia affinis</name>
    <dbReference type="NCBI Taxonomy" id="143900"/>
    <lineage>
        <taxon>Eukaryota</taxon>
        <taxon>Metazoa</taxon>
        <taxon>Chordata</taxon>
        <taxon>Craniata</taxon>
        <taxon>Vertebrata</taxon>
        <taxon>Euteleostomi</taxon>
        <taxon>Actinopterygii</taxon>
        <taxon>Neopterygii</taxon>
        <taxon>Teleostei</taxon>
        <taxon>Notacanthiformes</taxon>
        <taxon>Halosauridae</taxon>
        <taxon>Aldrovandia</taxon>
    </lineage>
</organism>
<comment type="caution">
    <text evidence="2">The sequence shown here is derived from an EMBL/GenBank/DDBJ whole genome shotgun (WGS) entry which is preliminary data.</text>
</comment>
<gene>
    <name evidence="2" type="ORF">AAFF_G00077290</name>
</gene>
<evidence type="ECO:0000256" key="1">
    <source>
        <dbReference type="SAM" id="MobiDB-lite"/>
    </source>
</evidence>
<evidence type="ECO:0000313" key="2">
    <source>
        <dbReference type="EMBL" id="KAJ8392365.1"/>
    </source>
</evidence>
<feature type="compositionally biased region" description="Polar residues" evidence="1">
    <location>
        <begin position="68"/>
        <end position="84"/>
    </location>
</feature>
<dbReference type="AlphaFoldDB" id="A0AAD7RXZ9"/>
<dbReference type="Proteomes" id="UP001221898">
    <property type="component" value="Unassembled WGS sequence"/>
</dbReference>
<proteinExistence type="predicted"/>
<reference evidence="2" key="1">
    <citation type="journal article" date="2023" name="Science">
        <title>Genome structures resolve the early diversification of teleost fishes.</title>
        <authorList>
            <person name="Parey E."/>
            <person name="Louis A."/>
            <person name="Montfort J."/>
            <person name="Bouchez O."/>
            <person name="Roques C."/>
            <person name="Iampietro C."/>
            <person name="Lluch J."/>
            <person name="Castinel A."/>
            <person name="Donnadieu C."/>
            <person name="Desvignes T."/>
            <person name="Floi Bucao C."/>
            <person name="Jouanno E."/>
            <person name="Wen M."/>
            <person name="Mejri S."/>
            <person name="Dirks R."/>
            <person name="Jansen H."/>
            <person name="Henkel C."/>
            <person name="Chen W.J."/>
            <person name="Zahm M."/>
            <person name="Cabau C."/>
            <person name="Klopp C."/>
            <person name="Thompson A.W."/>
            <person name="Robinson-Rechavi M."/>
            <person name="Braasch I."/>
            <person name="Lecointre G."/>
            <person name="Bobe J."/>
            <person name="Postlethwait J.H."/>
            <person name="Berthelot C."/>
            <person name="Roest Crollius H."/>
            <person name="Guiguen Y."/>
        </authorList>
    </citation>
    <scope>NUCLEOTIDE SEQUENCE</scope>
    <source>
        <strain evidence="2">NC1722</strain>
    </source>
</reference>